<organism evidence="2">
    <name type="scientific">Tanacetum cinerariifolium</name>
    <name type="common">Dalmatian daisy</name>
    <name type="synonym">Chrysanthemum cinerariifolium</name>
    <dbReference type="NCBI Taxonomy" id="118510"/>
    <lineage>
        <taxon>Eukaryota</taxon>
        <taxon>Viridiplantae</taxon>
        <taxon>Streptophyta</taxon>
        <taxon>Embryophyta</taxon>
        <taxon>Tracheophyta</taxon>
        <taxon>Spermatophyta</taxon>
        <taxon>Magnoliopsida</taxon>
        <taxon>eudicotyledons</taxon>
        <taxon>Gunneridae</taxon>
        <taxon>Pentapetalae</taxon>
        <taxon>asterids</taxon>
        <taxon>campanulids</taxon>
        <taxon>Asterales</taxon>
        <taxon>Asteraceae</taxon>
        <taxon>Asteroideae</taxon>
        <taxon>Anthemideae</taxon>
        <taxon>Anthemidinae</taxon>
        <taxon>Tanacetum</taxon>
    </lineage>
</organism>
<evidence type="ECO:0000313" key="2">
    <source>
        <dbReference type="EMBL" id="GFD16801.1"/>
    </source>
</evidence>
<dbReference type="EMBL" id="BKCJ011295740">
    <property type="protein sequence ID" value="GFD16801.1"/>
    <property type="molecule type" value="Genomic_DNA"/>
</dbReference>
<reference evidence="2" key="1">
    <citation type="journal article" date="2019" name="Sci. Rep.">
        <title>Draft genome of Tanacetum cinerariifolium, the natural source of mosquito coil.</title>
        <authorList>
            <person name="Yamashiro T."/>
            <person name="Shiraishi A."/>
            <person name="Satake H."/>
            <person name="Nakayama K."/>
        </authorList>
    </citation>
    <scope>NUCLEOTIDE SEQUENCE</scope>
</reference>
<proteinExistence type="predicted"/>
<name>A0A699U3R6_TANCI</name>
<gene>
    <name evidence="2" type="ORF">Tci_888770</name>
</gene>
<feature type="compositionally biased region" description="Basic and acidic residues" evidence="1">
    <location>
        <begin position="76"/>
        <end position="92"/>
    </location>
</feature>
<accession>A0A699U3R6</accession>
<evidence type="ECO:0000256" key="1">
    <source>
        <dbReference type="SAM" id="MobiDB-lite"/>
    </source>
</evidence>
<dbReference type="AlphaFoldDB" id="A0A699U3R6"/>
<feature type="non-terminal residue" evidence="2">
    <location>
        <position position="106"/>
    </location>
</feature>
<protein>
    <submittedName>
        <fullName evidence="2">Uncharacterized protein</fullName>
    </submittedName>
</protein>
<comment type="caution">
    <text evidence="2">The sequence shown here is derived from an EMBL/GenBank/DDBJ whole genome shotgun (WGS) entry which is preliminary data.</text>
</comment>
<feature type="region of interest" description="Disordered" evidence="1">
    <location>
        <begin position="76"/>
        <end position="106"/>
    </location>
</feature>
<sequence length="106" mass="11640">MPIDTDKPPDPLVDEFCILTKMTSAEDLCSASFDDTKVKVMKVKHRKAHRSIKVSTPGSARAGSILRRLRSDKIAGKARVRAEGSPRDDRGGKRVVSSPLNPEINK</sequence>